<dbReference type="Pfam" id="PF08280">
    <property type="entry name" value="HTH_Mga"/>
    <property type="match status" value="1"/>
</dbReference>
<name>A0A380JP26_9STRE</name>
<evidence type="ECO:0000256" key="2">
    <source>
        <dbReference type="ARBA" id="ARBA00023163"/>
    </source>
</evidence>
<dbReference type="RefSeq" id="WP_115250243.1">
    <property type="nucleotide sequence ID" value="NZ_UHFF01000002.1"/>
</dbReference>
<dbReference type="InterPro" id="IPR007737">
    <property type="entry name" value="Mga_HTH"/>
</dbReference>
<dbReference type="GeneID" id="83704028"/>
<dbReference type="Proteomes" id="UP000254461">
    <property type="component" value="Unassembled WGS sequence"/>
</dbReference>
<feature type="domain" description="M protein trans-acting positive regulator (MGA) HTH" evidence="5">
    <location>
        <begin position="8"/>
        <end position="62"/>
    </location>
</feature>
<dbReference type="InterPro" id="IPR013236">
    <property type="entry name" value="Mga_PRD_dom"/>
</dbReference>
<dbReference type="PANTHER" id="PTHR30185:SF18">
    <property type="entry name" value="TRANSCRIPTIONAL REGULATOR MTLR"/>
    <property type="match status" value="1"/>
</dbReference>
<evidence type="ECO:0000313" key="6">
    <source>
        <dbReference type="EMBL" id="SUN44522.1"/>
    </source>
</evidence>
<evidence type="ECO:0000259" key="3">
    <source>
        <dbReference type="Pfam" id="PF05043"/>
    </source>
</evidence>
<gene>
    <name evidence="6" type="ORF">NCTC12092_00111</name>
</gene>
<evidence type="ECO:0000259" key="4">
    <source>
        <dbReference type="Pfam" id="PF08270"/>
    </source>
</evidence>
<organism evidence="6 7">
    <name type="scientific">Streptococcus equi subsp. equi</name>
    <dbReference type="NCBI Taxonomy" id="148942"/>
    <lineage>
        <taxon>Bacteria</taxon>
        <taxon>Bacillati</taxon>
        <taxon>Bacillota</taxon>
        <taxon>Bacilli</taxon>
        <taxon>Lactobacillales</taxon>
        <taxon>Streptococcaceae</taxon>
        <taxon>Streptococcus</taxon>
    </lineage>
</organism>
<dbReference type="PANTHER" id="PTHR30185">
    <property type="entry name" value="CRYPTIC BETA-GLUCOSIDE BGL OPERON ANTITERMINATOR"/>
    <property type="match status" value="1"/>
</dbReference>
<keyword evidence="1" id="KW-0805">Transcription regulation</keyword>
<proteinExistence type="predicted"/>
<dbReference type="InterPro" id="IPR013199">
    <property type="entry name" value="HTH_Mga_DNA-bd_dom"/>
</dbReference>
<dbReference type="Gene3D" id="1.10.10.10">
    <property type="entry name" value="Winged helix-like DNA-binding domain superfamily/Winged helix DNA-binding domain"/>
    <property type="match status" value="1"/>
</dbReference>
<accession>A0A380JP26</accession>
<dbReference type="InterPro" id="IPR050661">
    <property type="entry name" value="BglG_antiterminators"/>
</dbReference>
<dbReference type="InterPro" id="IPR036388">
    <property type="entry name" value="WH-like_DNA-bd_sf"/>
</dbReference>
<dbReference type="EMBL" id="UHFF01000002">
    <property type="protein sequence ID" value="SUN44522.1"/>
    <property type="molecule type" value="Genomic_DNA"/>
</dbReference>
<keyword evidence="2" id="KW-0804">Transcription</keyword>
<feature type="domain" description="M protein trans-acting positive regulator (MGA) PRD" evidence="4">
    <location>
        <begin position="180"/>
        <end position="351"/>
    </location>
</feature>
<protein>
    <submittedName>
        <fullName evidence="6">Mga-like regulatory protein</fullName>
    </submittedName>
</protein>
<sequence length="505" mass="58843">MSIDNLFTKQQWRELELITLLSETKNPLYYKDACQLLDCSVLTLQSCITNSVFMEDLGKLFYKDSQFHIHYNHQSGLKEVYRRALLESPSLQLMSALFFDDFASLDDLAEALFISLSTLKRLIRKTNLYLKEHFDIIISAKPIRVVGDEYNIRLFYIKYFSEAYTFSEWPFASLLNENHHEQFVQLMASLTEVKIDFAIFRHLKLLSAVNLIRYLKGFKIGKHKALGSLSLELLQDSQEMKKLSHLFVLKFSVPLDDLVLSEMFSNYLDDDLVLGKSLQVDKVKEEVPGPQSLLSWIDLLSEMEGATGIVLPNKYEVARYLHATVILGVEDINESFLIYDYKKDYLAFFKKHYTYVYFRFTDYVKRLFKDGDMVLATNLLNNLVYSLLIAWENFFLTMCELMKKPKLLIIERSHGSTGSFLKKYIGEFFEITIFDKLTIEALCLQHDYDVIITDTVIRGCEHADIFFFSRFVPTVIVAKLNHYLRKRMGSIFETKTTNKLGNIGY</sequence>
<reference evidence="6 7" key="1">
    <citation type="submission" date="2018-06" db="EMBL/GenBank/DDBJ databases">
        <authorList>
            <consortium name="Pathogen Informatics"/>
            <person name="Doyle S."/>
        </authorList>
    </citation>
    <scope>NUCLEOTIDE SEQUENCE [LARGE SCALE GENOMIC DNA]</scope>
    <source>
        <strain evidence="6 7">NCTC12092</strain>
    </source>
</reference>
<dbReference type="Pfam" id="PF05043">
    <property type="entry name" value="Mga"/>
    <property type="match status" value="1"/>
</dbReference>
<dbReference type="Pfam" id="PF08270">
    <property type="entry name" value="PRD_Mga"/>
    <property type="match status" value="1"/>
</dbReference>
<dbReference type="AlphaFoldDB" id="A0A380JP26"/>
<evidence type="ECO:0000313" key="7">
    <source>
        <dbReference type="Proteomes" id="UP000254461"/>
    </source>
</evidence>
<evidence type="ECO:0000259" key="5">
    <source>
        <dbReference type="Pfam" id="PF08280"/>
    </source>
</evidence>
<feature type="domain" description="Mga helix-turn-helix" evidence="3">
    <location>
        <begin position="77"/>
        <end position="160"/>
    </location>
</feature>
<evidence type="ECO:0000256" key="1">
    <source>
        <dbReference type="ARBA" id="ARBA00023015"/>
    </source>
</evidence>